<accession>A0ABD5VEU8</accession>
<proteinExistence type="predicted"/>
<gene>
    <name evidence="1" type="ORF">ACFQGB_14410</name>
</gene>
<protein>
    <submittedName>
        <fullName evidence="1">MarR family transcriptional regulator</fullName>
    </submittedName>
</protein>
<keyword evidence="2" id="KW-1185">Reference proteome</keyword>
<comment type="caution">
    <text evidence="1">The sequence shown here is derived from an EMBL/GenBank/DDBJ whole genome shotgun (WGS) entry which is preliminary data.</text>
</comment>
<name>A0ABD5VEU8_9EURY</name>
<evidence type="ECO:0000313" key="2">
    <source>
        <dbReference type="Proteomes" id="UP001596395"/>
    </source>
</evidence>
<dbReference type="EMBL" id="JBHSXN010000002">
    <property type="protein sequence ID" value="MFC6954059.1"/>
    <property type="molecule type" value="Genomic_DNA"/>
</dbReference>
<dbReference type="RefSeq" id="WP_336351001.1">
    <property type="nucleotide sequence ID" value="NZ_JAZAQL010000002.1"/>
</dbReference>
<organism evidence="1 2">
    <name type="scientific">Halorubellus litoreus</name>
    <dbReference type="NCBI Taxonomy" id="755308"/>
    <lineage>
        <taxon>Archaea</taxon>
        <taxon>Methanobacteriati</taxon>
        <taxon>Methanobacteriota</taxon>
        <taxon>Stenosarchaea group</taxon>
        <taxon>Halobacteria</taxon>
        <taxon>Halobacteriales</taxon>
        <taxon>Halorubellaceae</taxon>
        <taxon>Halorubellus</taxon>
    </lineage>
</organism>
<dbReference type="Proteomes" id="UP001596395">
    <property type="component" value="Unassembled WGS sequence"/>
</dbReference>
<evidence type="ECO:0000313" key="1">
    <source>
        <dbReference type="EMBL" id="MFC6954059.1"/>
    </source>
</evidence>
<dbReference type="AlphaFoldDB" id="A0ABD5VEU8"/>
<reference evidence="1 2" key="1">
    <citation type="journal article" date="2019" name="Int. J. Syst. Evol. Microbiol.">
        <title>The Global Catalogue of Microorganisms (GCM) 10K type strain sequencing project: providing services to taxonomists for standard genome sequencing and annotation.</title>
        <authorList>
            <consortium name="The Broad Institute Genomics Platform"/>
            <consortium name="The Broad Institute Genome Sequencing Center for Infectious Disease"/>
            <person name="Wu L."/>
            <person name="Ma J."/>
        </authorList>
    </citation>
    <scope>NUCLEOTIDE SEQUENCE [LARGE SCALE GENOMIC DNA]</scope>
    <source>
        <strain evidence="1 2">GX26</strain>
    </source>
</reference>
<sequence length="77" mass="8264">MSIQQTAAIAKPQTLPEDITSPRAKLVYLYLDVTEAGTVEDLQQCLDMKKIDLLSVLNSLTSAGHVANDDGTYVVAA</sequence>